<dbReference type="PANTHER" id="PTHR30011">
    <property type="entry name" value="ALKANESULFONATE MONOOXYGENASE-RELATED"/>
    <property type="match status" value="1"/>
</dbReference>
<feature type="binding site" evidence="6">
    <location>
        <position position="151"/>
    </location>
    <ligand>
        <name>FMN</name>
        <dbReference type="ChEBI" id="CHEBI:58210"/>
    </ligand>
</feature>
<dbReference type="PANTHER" id="PTHR30011:SF16">
    <property type="entry name" value="C2H2 FINGER DOMAIN TRANSCRIPTION FACTOR (EUROFUNG)-RELATED"/>
    <property type="match status" value="1"/>
</dbReference>
<dbReference type="InterPro" id="IPR036661">
    <property type="entry name" value="Luciferase-like_sf"/>
</dbReference>
<dbReference type="InterPro" id="IPR051260">
    <property type="entry name" value="Diverse_substr_monoxygenases"/>
</dbReference>
<dbReference type="SUPFAM" id="SSF51679">
    <property type="entry name" value="Bacterial luciferase-like"/>
    <property type="match status" value="1"/>
</dbReference>
<feature type="binding site" evidence="6">
    <location>
        <position position="226"/>
    </location>
    <ligand>
        <name>FMN</name>
        <dbReference type="ChEBI" id="CHEBI:58210"/>
    </ligand>
</feature>
<feature type="binding site" evidence="6">
    <location>
        <position position="59"/>
    </location>
    <ligand>
        <name>FMN</name>
        <dbReference type="ChEBI" id="CHEBI:58210"/>
    </ligand>
</feature>
<evidence type="ECO:0000256" key="2">
    <source>
        <dbReference type="ARBA" id="ARBA00022643"/>
    </source>
</evidence>
<name>A0A963YVR5_9PROT</name>
<accession>A0A963YVR5</accession>
<feature type="domain" description="Luciferase-like" evidence="7">
    <location>
        <begin position="21"/>
        <end position="383"/>
    </location>
</feature>
<dbReference type="GO" id="GO:0016705">
    <property type="term" value="F:oxidoreductase activity, acting on paired donors, with incorporation or reduction of molecular oxygen"/>
    <property type="evidence" value="ECO:0007669"/>
    <property type="project" value="InterPro"/>
</dbReference>
<dbReference type="InterPro" id="IPR011251">
    <property type="entry name" value="Luciferase-like_dom"/>
</dbReference>
<protein>
    <submittedName>
        <fullName evidence="8">LLM class flavin-dependent oxidoreductase</fullName>
    </submittedName>
</protein>
<dbReference type="AlphaFoldDB" id="A0A963YVR5"/>
<reference evidence="8" key="1">
    <citation type="journal article" date="2021" name="Microorganisms">
        <title>Acidisoma silvae sp. nov. and Acidisomacellulosilytica sp. nov., Two Acidophilic Bacteria Isolated from Decaying Wood, Hydrolyzing Cellulose and Producing Poly-3-hydroxybutyrate.</title>
        <authorList>
            <person name="Mieszkin S."/>
            <person name="Pouder E."/>
            <person name="Uroz S."/>
            <person name="Simon-Colin C."/>
            <person name="Alain K."/>
        </authorList>
    </citation>
    <scope>NUCLEOTIDE SEQUENCE</scope>
    <source>
        <strain evidence="8">HW T2.11</strain>
    </source>
</reference>
<dbReference type="PIRSF" id="PIRSF000337">
    <property type="entry name" value="NTA_MOA"/>
    <property type="match status" value="1"/>
</dbReference>
<evidence type="ECO:0000259" key="7">
    <source>
        <dbReference type="Pfam" id="PF00296"/>
    </source>
</evidence>
<dbReference type="Gene3D" id="3.20.20.30">
    <property type="entry name" value="Luciferase-like domain"/>
    <property type="match status" value="1"/>
</dbReference>
<keyword evidence="4" id="KW-0503">Monooxygenase</keyword>
<keyword evidence="9" id="KW-1185">Reference proteome</keyword>
<dbReference type="EMBL" id="JAESVB010000021">
    <property type="protein sequence ID" value="MCB8878016.1"/>
    <property type="molecule type" value="Genomic_DNA"/>
</dbReference>
<comment type="caution">
    <text evidence="8">The sequence shown here is derived from an EMBL/GenBank/DDBJ whole genome shotgun (WGS) entry which is preliminary data.</text>
</comment>
<dbReference type="InterPro" id="IPR016215">
    <property type="entry name" value="NTA_MOA"/>
</dbReference>
<evidence type="ECO:0000256" key="3">
    <source>
        <dbReference type="ARBA" id="ARBA00023002"/>
    </source>
</evidence>
<keyword evidence="2 6" id="KW-0288">FMN</keyword>
<feature type="binding site" evidence="6">
    <location>
        <position position="101"/>
    </location>
    <ligand>
        <name>FMN</name>
        <dbReference type="ChEBI" id="CHEBI:58210"/>
    </ligand>
</feature>
<dbReference type="RefSeq" id="WP_227323658.1">
    <property type="nucleotide sequence ID" value="NZ_JAESVB010000021.1"/>
</dbReference>
<organism evidence="8 9">
    <name type="scientific">Acidisoma silvae</name>
    <dbReference type="NCBI Taxonomy" id="2802396"/>
    <lineage>
        <taxon>Bacteria</taxon>
        <taxon>Pseudomonadati</taxon>
        <taxon>Pseudomonadota</taxon>
        <taxon>Alphaproteobacteria</taxon>
        <taxon>Acetobacterales</taxon>
        <taxon>Acidocellaceae</taxon>
        <taxon>Acidisoma</taxon>
    </lineage>
</organism>
<evidence type="ECO:0000256" key="1">
    <source>
        <dbReference type="ARBA" id="ARBA00022630"/>
    </source>
</evidence>
<proteinExistence type="inferred from homology"/>
<keyword evidence="1 6" id="KW-0285">Flavoprotein</keyword>
<sequence>MAQSKRQIKLGAFLHETGHHVAAWRLPEAQADGGANFAHYVELARIAERGRFDMLFLADSVGIWHGHEEALNRTARVAHFEPLTLLSALAAVTSHIGFVATATTTYNEPYHVARKFASLDLISGGRAGWNLVTSSNAQEAFNFSRDAHLAHADRYVRAREFARVVQGLWDSWDDDAFVRDKESGIFFKSEGLHVLNHVGPAFQVRGPLNVPRSPQGQPVLVQAGSSEAGRGLAAATAEAIFTAHQTLAEAQAFYSDVKAKAVANGRHPDDVKIMPGIFPVIGETKLEAEEKFERLQDLVHPDVGLSLLSSMIGLDLRGQDVDGPLPPIPESETGKSRARLLSDLAERESLSIRQLYQHIAGARGHKQIVGTPAEIADHLEEWFIQGAADGFNVMPPHLPGGLVEFVDLVIPELQRRGLFRREYEGKTLRENLGLSRPENRFADGTHTRASAAD</sequence>
<dbReference type="NCBIfam" id="TIGR03860">
    <property type="entry name" value="FMN_nitrolo"/>
    <property type="match status" value="1"/>
</dbReference>
<evidence type="ECO:0000256" key="5">
    <source>
        <dbReference type="ARBA" id="ARBA00033748"/>
    </source>
</evidence>
<reference evidence="8" key="2">
    <citation type="submission" date="2021-01" db="EMBL/GenBank/DDBJ databases">
        <authorList>
            <person name="Mieszkin S."/>
            <person name="Pouder E."/>
            <person name="Alain K."/>
        </authorList>
    </citation>
    <scope>NUCLEOTIDE SEQUENCE</scope>
    <source>
        <strain evidence="8">HW T2.11</strain>
    </source>
</reference>
<evidence type="ECO:0000256" key="4">
    <source>
        <dbReference type="ARBA" id="ARBA00023033"/>
    </source>
</evidence>
<feature type="binding site" evidence="6">
    <location>
        <position position="225"/>
    </location>
    <ligand>
        <name>FMN</name>
        <dbReference type="ChEBI" id="CHEBI:58210"/>
    </ligand>
</feature>
<dbReference type="Proteomes" id="UP000708298">
    <property type="component" value="Unassembled WGS sequence"/>
</dbReference>
<evidence type="ECO:0000313" key="9">
    <source>
        <dbReference type="Proteomes" id="UP000708298"/>
    </source>
</evidence>
<feature type="binding site" evidence="6">
    <location>
        <position position="155"/>
    </location>
    <ligand>
        <name>FMN</name>
        <dbReference type="ChEBI" id="CHEBI:58210"/>
    </ligand>
</feature>
<comment type="similarity">
    <text evidence="5">Belongs to the NtaA/SnaA/DszA monooxygenase family.</text>
</comment>
<dbReference type="CDD" id="cd01095">
    <property type="entry name" value="Nitrilotriacetate_monoxgenase"/>
    <property type="match status" value="1"/>
</dbReference>
<gene>
    <name evidence="8" type="ORF">ASILVAE211_22695</name>
</gene>
<evidence type="ECO:0000256" key="6">
    <source>
        <dbReference type="PIRSR" id="PIRSR000337-1"/>
    </source>
</evidence>
<keyword evidence="3" id="KW-0560">Oxidoreductase</keyword>
<dbReference type="Pfam" id="PF00296">
    <property type="entry name" value="Bac_luciferase"/>
    <property type="match status" value="1"/>
</dbReference>
<evidence type="ECO:0000313" key="8">
    <source>
        <dbReference type="EMBL" id="MCB8878016.1"/>
    </source>
</evidence>
<dbReference type="GO" id="GO:0004497">
    <property type="term" value="F:monooxygenase activity"/>
    <property type="evidence" value="ECO:0007669"/>
    <property type="project" value="UniProtKB-KW"/>
</dbReference>